<dbReference type="EMBL" id="JACGWZ010000005">
    <property type="protein sequence ID" value="MBA8826301.1"/>
    <property type="molecule type" value="Genomic_DNA"/>
</dbReference>
<dbReference type="Proteomes" id="UP000569329">
    <property type="component" value="Unassembled WGS sequence"/>
</dbReference>
<feature type="region of interest" description="Disordered" evidence="1">
    <location>
        <begin position="104"/>
        <end position="131"/>
    </location>
</feature>
<dbReference type="AlphaFoldDB" id="A0A839E4P3"/>
<evidence type="ECO:0000313" key="2">
    <source>
        <dbReference type="EMBL" id="MBA8826301.1"/>
    </source>
</evidence>
<accession>A0A839E4P3</accession>
<sequence length="131" mass="13900">MNSRFLARKSLAASEERGGTVPLWSIPDSSTTGPTPRGAGSVGGELPGTTGAVALLEAATRHWIHGKHLRVISSPAVERLLGLIEVSDRFTYAGSVDEVVTATPESGRIGRLPTVEHLRAETTPRPRQPPD</sequence>
<protein>
    <submittedName>
        <fullName evidence="2">Uncharacterized protein</fullName>
    </submittedName>
</protein>
<organism evidence="2 3">
    <name type="scientific">Halosaccharopolyspora lacisalsi</name>
    <dbReference type="NCBI Taxonomy" id="1000566"/>
    <lineage>
        <taxon>Bacteria</taxon>
        <taxon>Bacillati</taxon>
        <taxon>Actinomycetota</taxon>
        <taxon>Actinomycetes</taxon>
        <taxon>Pseudonocardiales</taxon>
        <taxon>Pseudonocardiaceae</taxon>
        <taxon>Halosaccharopolyspora</taxon>
    </lineage>
</organism>
<feature type="region of interest" description="Disordered" evidence="1">
    <location>
        <begin position="18"/>
        <end position="46"/>
    </location>
</feature>
<gene>
    <name evidence="2" type="ORF">FHX42_003677</name>
</gene>
<comment type="caution">
    <text evidence="2">The sequence shown here is derived from an EMBL/GenBank/DDBJ whole genome shotgun (WGS) entry which is preliminary data.</text>
</comment>
<reference evidence="2 3" key="1">
    <citation type="submission" date="2020-07" db="EMBL/GenBank/DDBJ databases">
        <title>Sequencing the genomes of 1000 actinobacteria strains.</title>
        <authorList>
            <person name="Klenk H.-P."/>
        </authorList>
    </citation>
    <scope>NUCLEOTIDE SEQUENCE [LARGE SCALE GENOMIC DNA]</scope>
    <source>
        <strain evidence="2 3">DSM 45975</strain>
    </source>
</reference>
<dbReference type="RefSeq" id="WP_182545538.1">
    <property type="nucleotide sequence ID" value="NZ_JACGWZ010000005.1"/>
</dbReference>
<proteinExistence type="predicted"/>
<evidence type="ECO:0000256" key="1">
    <source>
        <dbReference type="SAM" id="MobiDB-lite"/>
    </source>
</evidence>
<feature type="compositionally biased region" description="Basic and acidic residues" evidence="1">
    <location>
        <begin position="114"/>
        <end position="131"/>
    </location>
</feature>
<name>A0A839E4P3_9PSEU</name>
<evidence type="ECO:0000313" key="3">
    <source>
        <dbReference type="Proteomes" id="UP000569329"/>
    </source>
</evidence>
<keyword evidence="3" id="KW-1185">Reference proteome</keyword>